<protein>
    <recommendedName>
        <fullName evidence="2">DUF7730 domain-containing protein</fullName>
    </recommendedName>
</protein>
<name>A0AA40F4T0_9PEZI</name>
<evidence type="ECO:0000256" key="1">
    <source>
        <dbReference type="SAM" id="MobiDB-lite"/>
    </source>
</evidence>
<evidence type="ECO:0000259" key="2">
    <source>
        <dbReference type="Pfam" id="PF24864"/>
    </source>
</evidence>
<evidence type="ECO:0000313" key="4">
    <source>
        <dbReference type="Proteomes" id="UP001172155"/>
    </source>
</evidence>
<sequence length="349" mass="39457">MARAEEAEPEVVPETSSQLQGPGRTYGPASDQAASPFFTRLPYEIRQQIYLECWRASGLPSSCSDGRLRQHIVMREDGHFTHTPCITNPHDRDARYAGFRNAPLASLERATWLQRLKTEWCLHWACEEAMLDKTVTPGPHPRPSTILPVLLTCKQTYYESLPTLYRSLTFLFTDLTAAEIFLFTFPRPHLPLRNLELSIRLSNLLTELYFPYAELAYHHHLPPTRLSSTNNPWSRVCDRLLALSHASPLSHLHIWLDTRDLRPWHKRVSETRMFGALRGLPELPPGDSDGGGPPVQQIIGRGLGREHFLREGEGEGEGEGAAPFVVVRGTRANNWSVHMGERVFGGGRI</sequence>
<feature type="region of interest" description="Disordered" evidence="1">
    <location>
        <begin position="1"/>
        <end position="33"/>
    </location>
</feature>
<dbReference type="InterPro" id="IPR056632">
    <property type="entry name" value="DUF7730"/>
</dbReference>
<gene>
    <name evidence="3" type="ORF">B0T18DRAFT_443528</name>
</gene>
<organism evidence="3 4">
    <name type="scientific">Schizothecium vesticola</name>
    <dbReference type="NCBI Taxonomy" id="314040"/>
    <lineage>
        <taxon>Eukaryota</taxon>
        <taxon>Fungi</taxon>
        <taxon>Dikarya</taxon>
        <taxon>Ascomycota</taxon>
        <taxon>Pezizomycotina</taxon>
        <taxon>Sordariomycetes</taxon>
        <taxon>Sordariomycetidae</taxon>
        <taxon>Sordariales</taxon>
        <taxon>Schizotheciaceae</taxon>
        <taxon>Schizothecium</taxon>
    </lineage>
</organism>
<reference evidence="3" key="1">
    <citation type="submission" date="2023-06" db="EMBL/GenBank/DDBJ databases">
        <title>Genome-scale phylogeny and comparative genomics of the fungal order Sordariales.</title>
        <authorList>
            <consortium name="Lawrence Berkeley National Laboratory"/>
            <person name="Hensen N."/>
            <person name="Bonometti L."/>
            <person name="Westerberg I."/>
            <person name="Brannstrom I.O."/>
            <person name="Guillou S."/>
            <person name="Cros-Aarteil S."/>
            <person name="Calhoun S."/>
            <person name="Haridas S."/>
            <person name="Kuo A."/>
            <person name="Mondo S."/>
            <person name="Pangilinan J."/>
            <person name="Riley R."/>
            <person name="LaButti K."/>
            <person name="Andreopoulos B."/>
            <person name="Lipzen A."/>
            <person name="Chen C."/>
            <person name="Yanf M."/>
            <person name="Daum C."/>
            <person name="Ng V."/>
            <person name="Clum A."/>
            <person name="Steindorff A."/>
            <person name="Ohm R."/>
            <person name="Martin F."/>
            <person name="Silar P."/>
            <person name="Natvig D."/>
            <person name="Lalanne C."/>
            <person name="Gautier V."/>
            <person name="Ament-velasquez S.L."/>
            <person name="Kruys A."/>
            <person name="Hutchinson M.I."/>
            <person name="Powell A.J."/>
            <person name="Barry K."/>
            <person name="Miller A.N."/>
            <person name="Grigoriev I.V."/>
            <person name="Debuchy R."/>
            <person name="Gladieux P."/>
            <person name="Thoren M.H."/>
            <person name="Johannesson H."/>
        </authorList>
    </citation>
    <scope>NUCLEOTIDE SEQUENCE</scope>
    <source>
        <strain evidence="3">SMH3187-1</strain>
    </source>
</reference>
<dbReference type="Proteomes" id="UP001172155">
    <property type="component" value="Unassembled WGS sequence"/>
</dbReference>
<dbReference type="Pfam" id="PF24864">
    <property type="entry name" value="DUF7730"/>
    <property type="match status" value="1"/>
</dbReference>
<proteinExistence type="predicted"/>
<comment type="caution">
    <text evidence="3">The sequence shown here is derived from an EMBL/GenBank/DDBJ whole genome shotgun (WGS) entry which is preliminary data.</text>
</comment>
<keyword evidence="4" id="KW-1185">Reference proteome</keyword>
<dbReference type="PANTHER" id="PTHR38790">
    <property type="entry name" value="2EXR DOMAIN-CONTAINING PROTEIN-RELATED"/>
    <property type="match status" value="1"/>
</dbReference>
<accession>A0AA40F4T0</accession>
<evidence type="ECO:0000313" key="3">
    <source>
        <dbReference type="EMBL" id="KAK0750906.1"/>
    </source>
</evidence>
<feature type="domain" description="DUF7730" evidence="2">
    <location>
        <begin position="31"/>
        <end position="267"/>
    </location>
</feature>
<dbReference type="EMBL" id="JAUKUD010000002">
    <property type="protein sequence ID" value="KAK0750906.1"/>
    <property type="molecule type" value="Genomic_DNA"/>
</dbReference>
<dbReference type="AlphaFoldDB" id="A0AA40F4T0"/>